<organism evidence="4 5">
    <name type="scientific">Marinicella litoralis</name>
    <dbReference type="NCBI Taxonomy" id="644220"/>
    <lineage>
        <taxon>Bacteria</taxon>
        <taxon>Pseudomonadati</taxon>
        <taxon>Pseudomonadota</taxon>
        <taxon>Gammaproteobacteria</taxon>
        <taxon>Lysobacterales</taxon>
        <taxon>Marinicellaceae</taxon>
        <taxon>Marinicella</taxon>
    </lineage>
</organism>
<dbReference type="PANTHER" id="PTHR48081">
    <property type="entry name" value="AB HYDROLASE SUPERFAMILY PROTEIN C4A8.06C"/>
    <property type="match status" value="1"/>
</dbReference>
<keyword evidence="5" id="KW-1185">Reference proteome</keyword>
<sequence>MKSRGMFIFGLLGCLMAGTTTAVHKAPAAVKPPQTIVYPSVASQVSFKSVTELQVTQPSQKIMYGDNPLQFGWLWPGDHASNKPLIVLVHGGCWLNAFGVDHSFPMATALSQAGHPVWSLEYRRTGDEGGGWPGSFDDIKSALKNLDALNQHGINTESIILLGHSAGGHLALLAASELTEIKFKQVIGLAAITDISRYALGENSCQTATPKFMNGLPHEQSADYHQANLIYRQLPASVTLLHGDADRIVPIIQTKLPAVNVEIIPAAGHFDWVHPGSPAFQKLLTVLDL</sequence>
<evidence type="ECO:0000256" key="1">
    <source>
        <dbReference type="ARBA" id="ARBA00022801"/>
    </source>
</evidence>
<keyword evidence="2" id="KW-0732">Signal</keyword>
<evidence type="ECO:0000256" key="2">
    <source>
        <dbReference type="SAM" id="SignalP"/>
    </source>
</evidence>
<comment type="caution">
    <text evidence="4">The sequence shown here is derived from an EMBL/GenBank/DDBJ whole genome shotgun (WGS) entry which is preliminary data.</text>
</comment>
<feature type="chain" id="PRO_5020318379" evidence="2">
    <location>
        <begin position="23"/>
        <end position="289"/>
    </location>
</feature>
<dbReference type="AlphaFoldDB" id="A0A4R6XR50"/>
<dbReference type="Pfam" id="PF20434">
    <property type="entry name" value="BD-FAE"/>
    <property type="match status" value="1"/>
</dbReference>
<protein>
    <submittedName>
        <fullName evidence="4">Alpha/beta hydrolase family protein</fullName>
    </submittedName>
</protein>
<dbReference type="InterPro" id="IPR049492">
    <property type="entry name" value="BD-FAE-like_dom"/>
</dbReference>
<feature type="domain" description="BD-FAE-like" evidence="3">
    <location>
        <begin position="77"/>
        <end position="255"/>
    </location>
</feature>
<gene>
    <name evidence="4" type="ORF">C8D91_1437</name>
</gene>
<dbReference type="InterPro" id="IPR050300">
    <property type="entry name" value="GDXG_lipolytic_enzyme"/>
</dbReference>
<reference evidence="4 5" key="1">
    <citation type="submission" date="2019-03" db="EMBL/GenBank/DDBJ databases">
        <title>Genomic Encyclopedia of Type Strains, Phase IV (KMG-IV): sequencing the most valuable type-strain genomes for metagenomic binning, comparative biology and taxonomic classification.</title>
        <authorList>
            <person name="Goeker M."/>
        </authorList>
    </citation>
    <scope>NUCLEOTIDE SEQUENCE [LARGE SCALE GENOMIC DNA]</scope>
    <source>
        <strain evidence="4 5">DSM 25488</strain>
    </source>
</reference>
<dbReference type="GO" id="GO:0016787">
    <property type="term" value="F:hydrolase activity"/>
    <property type="evidence" value="ECO:0007669"/>
    <property type="project" value="UniProtKB-KW"/>
</dbReference>
<dbReference type="SUPFAM" id="SSF53474">
    <property type="entry name" value="alpha/beta-Hydrolases"/>
    <property type="match status" value="1"/>
</dbReference>
<evidence type="ECO:0000313" key="4">
    <source>
        <dbReference type="EMBL" id="TDR20464.1"/>
    </source>
</evidence>
<proteinExistence type="predicted"/>
<evidence type="ECO:0000259" key="3">
    <source>
        <dbReference type="Pfam" id="PF20434"/>
    </source>
</evidence>
<accession>A0A4R6XR50</accession>
<dbReference type="EMBL" id="SNZB01000003">
    <property type="protein sequence ID" value="TDR20464.1"/>
    <property type="molecule type" value="Genomic_DNA"/>
</dbReference>
<dbReference type="InterPro" id="IPR029058">
    <property type="entry name" value="AB_hydrolase_fold"/>
</dbReference>
<feature type="signal peptide" evidence="2">
    <location>
        <begin position="1"/>
        <end position="22"/>
    </location>
</feature>
<dbReference type="Gene3D" id="3.40.50.1820">
    <property type="entry name" value="alpha/beta hydrolase"/>
    <property type="match status" value="1"/>
</dbReference>
<dbReference type="Proteomes" id="UP000295724">
    <property type="component" value="Unassembled WGS sequence"/>
</dbReference>
<keyword evidence="1 4" id="KW-0378">Hydrolase</keyword>
<name>A0A4R6XR50_9GAMM</name>
<evidence type="ECO:0000313" key="5">
    <source>
        <dbReference type="Proteomes" id="UP000295724"/>
    </source>
</evidence>